<keyword evidence="2" id="KW-1185">Reference proteome</keyword>
<dbReference type="AlphaFoldDB" id="A0A9R1VX14"/>
<dbReference type="EMBL" id="NBSK02000004">
    <property type="protein sequence ID" value="KAJ0212216.1"/>
    <property type="molecule type" value="Genomic_DNA"/>
</dbReference>
<organism evidence="1 2">
    <name type="scientific">Lactuca sativa</name>
    <name type="common">Garden lettuce</name>
    <dbReference type="NCBI Taxonomy" id="4236"/>
    <lineage>
        <taxon>Eukaryota</taxon>
        <taxon>Viridiplantae</taxon>
        <taxon>Streptophyta</taxon>
        <taxon>Embryophyta</taxon>
        <taxon>Tracheophyta</taxon>
        <taxon>Spermatophyta</taxon>
        <taxon>Magnoliopsida</taxon>
        <taxon>eudicotyledons</taxon>
        <taxon>Gunneridae</taxon>
        <taxon>Pentapetalae</taxon>
        <taxon>asterids</taxon>
        <taxon>campanulids</taxon>
        <taxon>Asterales</taxon>
        <taxon>Asteraceae</taxon>
        <taxon>Cichorioideae</taxon>
        <taxon>Cichorieae</taxon>
        <taxon>Lactucinae</taxon>
        <taxon>Lactuca</taxon>
    </lineage>
</organism>
<reference evidence="1 2" key="1">
    <citation type="journal article" date="2017" name="Nat. Commun.">
        <title>Genome assembly with in vitro proximity ligation data and whole-genome triplication in lettuce.</title>
        <authorList>
            <person name="Reyes-Chin-Wo S."/>
            <person name="Wang Z."/>
            <person name="Yang X."/>
            <person name="Kozik A."/>
            <person name="Arikit S."/>
            <person name="Song C."/>
            <person name="Xia L."/>
            <person name="Froenicke L."/>
            <person name="Lavelle D.O."/>
            <person name="Truco M.J."/>
            <person name="Xia R."/>
            <person name="Zhu S."/>
            <person name="Xu C."/>
            <person name="Xu H."/>
            <person name="Xu X."/>
            <person name="Cox K."/>
            <person name="Korf I."/>
            <person name="Meyers B.C."/>
            <person name="Michelmore R.W."/>
        </authorList>
    </citation>
    <scope>NUCLEOTIDE SEQUENCE [LARGE SCALE GENOMIC DNA]</scope>
    <source>
        <strain evidence="2">cv. Salinas</strain>
        <tissue evidence="1">Seedlings</tissue>
    </source>
</reference>
<name>A0A9R1VX14_LACSA</name>
<dbReference type="Proteomes" id="UP000235145">
    <property type="component" value="Unassembled WGS sequence"/>
</dbReference>
<evidence type="ECO:0000313" key="1">
    <source>
        <dbReference type="EMBL" id="KAJ0212216.1"/>
    </source>
</evidence>
<comment type="caution">
    <text evidence="1">The sequence shown here is derived from an EMBL/GenBank/DDBJ whole genome shotgun (WGS) entry which is preliminary data.</text>
</comment>
<accession>A0A9R1VX14</accession>
<sequence length="104" mass="12185">MMVLEFRLLLVAAVTWGWMKRNTFSLAARLLLRLWKGSLSGAIFPLILLHRWIVQNDKIFNKMCITSSKLADNIITMVFCWVKHRGKYRNCIWSDWGVGPFNIL</sequence>
<protein>
    <submittedName>
        <fullName evidence="1">Uncharacterized protein</fullName>
    </submittedName>
</protein>
<evidence type="ECO:0000313" key="2">
    <source>
        <dbReference type="Proteomes" id="UP000235145"/>
    </source>
</evidence>
<proteinExistence type="predicted"/>
<gene>
    <name evidence="1" type="ORF">LSAT_V11C400169760</name>
</gene>